<dbReference type="PRINTS" id="PR00723">
    <property type="entry name" value="SUBTILISIN"/>
</dbReference>
<dbReference type="Pfam" id="PF00082">
    <property type="entry name" value="Peptidase_S8"/>
    <property type="match status" value="1"/>
</dbReference>
<proteinExistence type="inferred from homology"/>
<dbReference type="GO" id="GO:0004252">
    <property type="term" value="F:serine-type endopeptidase activity"/>
    <property type="evidence" value="ECO:0007669"/>
    <property type="project" value="UniProtKB-UniRule"/>
</dbReference>
<accession>C5LAV4</accession>
<dbReference type="PANTHER" id="PTHR43806">
    <property type="entry name" value="PEPTIDASE S8"/>
    <property type="match status" value="1"/>
</dbReference>
<feature type="active site" description="Charge relay system" evidence="7">
    <location>
        <position position="158"/>
    </location>
</feature>
<evidence type="ECO:0000256" key="3">
    <source>
        <dbReference type="ARBA" id="ARBA00022801"/>
    </source>
</evidence>
<dbReference type="InParanoid" id="C5LAV4"/>
<keyword evidence="3 7" id="KW-0378">Hydrolase</keyword>
<protein>
    <recommendedName>
        <fullName evidence="6">subtilisin</fullName>
        <ecNumber evidence="6">3.4.21.62</ecNumber>
    </recommendedName>
</protein>
<dbReference type="PROSITE" id="PS51892">
    <property type="entry name" value="SUBTILASE"/>
    <property type="match status" value="1"/>
</dbReference>
<reference evidence="10 11" key="1">
    <citation type="submission" date="2008-07" db="EMBL/GenBank/DDBJ databases">
        <authorList>
            <person name="El-Sayed N."/>
            <person name="Caler E."/>
            <person name="Inman J."/>
            <person name="Amedeo P."/>
            <person name="Hass B."/>
            <person name="Wortman J."/>
        </authorList>
    </citation>
    <scope>NUCLEOTIDE SEQUENCE [LARGE SCALE GENOMIC DNA]</scope>
    <source>
        <strain evidence="11">ATCC 50983 / TXsc</strain>
    </source>
</reference>
<dbReference type="PANTHER" id="PTHR43806:SF11">
    <property type="entry name" value="CEREVISIN-RELATED"/>
    <property type="match status" value="1"/>
</dbReference>
<evidence type="ECO:0000313" key="11">
    <source>
        <dbReference type="Proteomes" id="UP000007800"/>
    </source>
</evidence>
<evidence type="ECO:0000256" key="6">
    <source>
        <dbReference type="ARBA" id="ARBA00023619"/>
    </source>
</evidence>
<dbReference type="GO" id="GO:0006508">
    <property type="term" value="P:proteolysis"/>
    <property type="evidence" value="ECO:0007669"/>
    <property type="project" value="UniProtKB-KW"/>
</dbReference>
<comment type="similarity">
    <text evidence="1 7 8">Belongs to the peptidase S8 family.</text>
</comment>
<evidence type="ECO:0000256" key="4">
    <source>
        <dbReference type="ARBA" id="ARBA00022825"/>
    </source>
</evidence>
<dbReference type="InterPro" id="IPR050131">
    <property type="entry name" value="Peptidase_S8_subtilisin-like"/>
</dbReference>
<dbReference type="InterPro" id="IPR015500">
    <property type="entry name" value="Peptidase_S8_subtilisin-rel"/>
</dbReference>
<evidence type="ECO:0000259" key="9">
    <source>
        <dbReference type="Pfam" id="PF00082"/>
    </source>
</evidence>
<dbReference type="PROSITE" id="PS00138">
    <property type="entry name" value="SUBTILASE_SER"/>
    <property type="match status" value="1"/>
</dbReference>
<name>C5LAV4_PERM5</name>
<evidence type="ECO:0000256" key="7">
    <source>
        <dbReference type="PROSITE-ProRule" id="PRU01240"/>
    </source>
</evidence>
<dbReference type="OMA" id="THDDNGA"/>
<dbReference type="OrthoDB" id="345367at2759"/>
<dbReference type="InterPro" id="IPR023828">
    <property type="entry name" value="Peptidase_S8_Ser-AS"/>
</dbReference>
<keyword evidence="4 7" id="KW-0720">Serine protease</keyword>
<dbReference type="InterPro" id="IPR000209">
    <property type="entry name" value="Peptidase_S8/S53_dom"/>
</dbReference>
<dbReference type="AlphaFoldDB" id="C5LAV4"/>
<evidence type="ECO:0000256" key="8">
    <source>
        <dbReference type="RuleBase" id="RU003355"/>
    </source>
</evidence>
<dbReference type="RefSeq" id="XP_002774323.1">
    <property type="nucleotide sequence ID" value="XM_002774277.1"/>
</dbReference>
<evidence type="ECO:0000313" key="10">
    <source>
        <dbReference type="EMBL" id="EER06139.1"/>
    </source>
</evidence>
<evidence type="ECO:0000256" key="2">
    <source>
        <dbReference type="ARBA" id="ARBA00022670"/>
    </source>
</evidence>
<dbReference type="EC" id="3.4.21.62" evidence="6"/>
<keyword evidence="2 7" id="KW-0645">Protease</keyword>
<dbReference type="GeneID" id="9064940"/>
<dbReference type="PROSITE" id="PS00136">
    <property type="entry name" value="SUBTILASE_ASP"/>
    <property type="match status" value="1"/>
</dbReference>
<dbReference type="SUPFAM" id="SSF52743">
    <property type="entry name" value="Subtilisin-like"/>
    <property type="match status" value="1"/>
</dbReference>
<dbReference type="Gene3D" id="3.40.50.200">
    <property type="entry name" value="Peptidase S8/S53 domain"/>
    <property type="match status" value="1"/>
</dbReference>
<sequence>MKLLSFVPLIAASTSTNVYDSKTIVSVTSADAFVDVRDVPKRLEDAKVALKPGMAAFLKTATIKTLKSSGLQVVATSEDTVSSDDLCAYLKEAASKLSGLDCECSPNFATKEENTSNDLGVNDPNASRQKAFKRMNMEEVWRLSAPYVRQTVNVAVMDTGLNFRDPEIAPYRGVFRKKSGGFIDGGWNFVDDSSNITSANEHGQACARIIAARKNNDKDMAGMASNVRLVSLKTQGENGYGGWAHMAEAMDMAVDIGVDVVSISVGEFLSKSYGDMVLGKAFKAATDQNIVVVASAGNSGKRADTYYPCSLPRVICVGALRNQDTLEMAGFSNYGDNVDIAAYGSRIYTGADRFSSGTSFACPIVSGAAAILLSMGVKPKYVAGILTHNVDRFGSPSRPMRKHAGALNPLKAVNMAIDYPILRR</sequence>
<dbReference type="EMBL" id="GG680815">
    <property type="protein sequence ID" value="EER06139.1"/>
    <property type="molecule type" value="Genomic_DNA"/>
</dbReference>
<dbReference type="InterPro" id="IPR023827">
    <property type="entry name" value="Peptidase_S8_Asp-AS"/>
</dbReference>
<feature type="active site" description="Charge relay system" evidence="7">
    <location>
        <position position="359"/>
    </location>
</feature>
<keyword evidence="11" id="KW-1185">Reference proteome</keyword>
<dbReference type="Proteomes" id="UP000007800">
    <property type="component" value="Unassembled WGS sequence"/>
</dbReference>
<evidence type="ECO:0000256" key="1">
    <source>
        <dbReference type="ARBA" id="ARBA00011073"/>
    </source>
</evidence>
<feature type="active site" description="Charge relay system" evidence="7">
    <location>
        <position position="202"/>
    </location>
</feature>
<organism evidence="11">
    <name type="scientific">Perkinsus marinus (strain ATCC 50983 / TXsc)</name>
    <dbReference type="NCBI Taxonomy" id="423536"/>
    <lineage>
        <taxon>Eukaryota</taxon>
        <taxon>Sar</taxon>
        <taxon>Alveolata</taxon>
        <taxon>Perkinsozoa</taxon>
        <taxon>Perkinsea</taxon>
        <taxon>Perkinsida</taxon>
        <taxon>Perkinsidae</taxon>
        <taxon>Perkinsus</taxon>
    </lineage>
</organism>
<feature type="domain" description="Peptidase S8/S53" evidence="9">
    <location>
        <begin position="151"/>
        <end position="374"/>
    </location>
</feature>
<gene>
    <name evidence="10" type="ORF">Pmar_PMAR013184</name>
</gene>
<comment type="catalytic activity">
    <reaction evidence="5">
        <text>Hydrolysis of proteins with broad specificity for peptide bonds, and a preference for a large uncharged residue in P1. Hydrolyzes peptide amides.</text>
        <dbReference type="EC" id="3.4.21.62"/>
    </reaction>
</comment>
<evidence type="ECO:0000256" key="5">
    <source>
        <dbReference type="ARBA" id="ARBA00023529"/>
    </source>
</evidence>
<dbReference type="InterPro" id="IPR036852">
    <property type="entry name" value="Peptidase_S8/S53_dom_sf"/>
</dbReference>